<keyword evidence="1" id="KW-0472">Membrane</keyword>
<evidence type="ECO:0000256" key="2">
    <source>
        <dbReference type="SAM" id="SignalP"/>
    </source>
</evidence>
<accession>A0ABS2PEM9</accession>
<name>A0ABS2PEM9_9BACL</name>
<feature type="domain" description="TRUD" evidence="3">
    <location>
        <begin position="435"/>
        <end position="449"/>
    </location>
</feature>
<evidence type="ECO:0000313" key="4">
    <source>
        <dbReference type="EMBL" id="MBM7633426.1"/>
    </source>
</evidence>
<organism evidence="4 5">
    <name type="scientific">Geomicrobium sediminis</name>
    <dbReference type="NCBI Taxonomy" id="1347788"/>
    <lineage>
        <taxon>Bacteria</taxon>
        <taxon>Bacillati</taxon>
        <taxon>Bacillota</taxon>
        <taxon>Bacilli</taxon>
        <taxon>Bacillales</taxon>
        <taxon>Geomicrobium</taxon>
    </lineage>
</organism>
<dbReference type="RefSeq" id="WP_239575501.1">
    <property type="nucleotide sequence ID" value="NZ_JAFBEC010000007.1"/>
</dbReference>
<protein>
    <recommendedName>
        <fullName evidence="3">TRUD domain-containing protein</fullName>
    </recommendedName>
</protein>
<dbReference type="EMBL" id="JAFBEC010000007">
    <property type="protein sequence ID" value="MBM7633426.1"/>
    <property type="molecule type" value="Genomic_DNA"/>
</dbReference>
<evidence type="ECO:0000313" key="5">
    <source>
        <dbReference type="Proteomes" id="UP000741863"/>
    </source>
</evidence>
<keyword evidence="1" id="KW-0812">Transmembrane</keyword>
<feature type="signal peptide" evidence="2">
    <location>
        <begin position="1"/>
        <end position="22"/>
    </location>
</feature>
<evidence type="ECO:0000259" key="3">
    <source>
        <dbReference type="PROSITE" id="PS50984"/>
    </source>
</evidence>
<feature type="transmembrane region" description="Helical" evidence="1">
    <location>
        <begin position="424"/>
        <end position="442"/>
    </location>
</feature>
<comment type="caution">
    <text evidence="4">The sequence shown here is derived from an EMBL/GenBank/DDBJ whole genome shotgun (WGS) entry which is preliminary data.</text>
</comment>
<keyword evidence="5" id="KW-1185">Reference proteome</keyword>
<gene>
    <name evidence="4" type="ORF">JOD17_002520</name>
</gene>
<dbReference type="Proteomes" id="UP000741863">
    <property type="component" value="Unassembled WGS sequence"/>
</dbReference>
<feature type="chain" id="PRO_5046385129" description="TRUD domain-containing protein" evidence="2">
    <location>
        <begin position="23"/>
        <end position="449"/>
    </location>
</feature>
<dbReference type="InterPro" id="IPR011760">
    <property type="entry name" value="PsdUridine_synth_TruD_insert"/>
</dbReference>
<evidence type="ECO:0000256" key="1">
    <source>
        <dbReference type="SAM" id="Phobius"/>
    </source>
</evidence>
<proteinExistence type="predicted"/>
<keyword evidence="1" id="KW-1133">Transmembrane helix</keyword>
<reference evidence="4 5" key="1">
    <citation type="submission" date="2021-01" db="EMBL/GenBank/DDBJ databases">
        <title>Genomic Encyclopedia of Type Strains, Phase IV (KMG-IV): sequencing the most valuable type-strain genomes for metagenomic binning, comparative biology and taxonomic classification.</title>
        <authorList>
            <person name="Goeker M."/>
        </authorList>
    </citation>
    <scope>NUCLEOTIDE SEQUENCE [LARGE SCALE GENOMIC DNA]</scope>
    <source>
        <strain evidence="4 5">DSM 25540</strain>
    </source>
</reference>
<sequence length="449" mass="49379">MKKIKKAFIPVLSVALLTPTFAQTIHAEESMSQVNTPAIELRGTLDHLLSEHFALAVLSMQKQYDGDEGAQAAQEALEQNAADMKPAIGSLYGDEGAEEFDRIFSAHNDYTADYVQAVKDGDTEAQEEASAMLDMFYVEFGEFLETATEGTLPSDAAIEVLDVHEQQVEDAFNAYVDGDYETAYMTYREGLSHMFDISAALSDAIVQQNPDQFEGSVPLTAAGDLRSDLSNLVAEHFALATLSMSKEFKESEDFDFVSWVEDENTADLKATISSVYGEEGGEQFEQIWQGNHILAQSDYVNAVKNDDEAAKEEAQNRLETFADEFGMFLETATDGILPAADATELVNMHEEQVFTTFDRYIEGDYDGSLEQYREGYAFTFDIGAGLADAIVTQNPELFEEEAAVPEMPQTGMGGTSDSGMTLQWLAWILAGATAGFVGYFGVRRFRTNG</sequence>
<keyword evidence="2" id="KW-0732">Signal</keyword>
<dbReference type="PROSITE" id="PS50984">
    <property type="entry name" value="TRUD"/>
    <property type="match status" value="1"/>
</dbReference>